<dbReference type="PANTHER" id="PTHR43785">
    <property type="entry name" value="GAMMA-GLUTAMYLPUTRESCINE SYNTHETASE"/>
    <property type="match status" value="1"/>
</dbReference>
<dbReference type="InterPro" id="IPR027303">
    <property type="entry name" value="Gln_synth_gly_rich_site"/>
</dbReference>
<evidence type="ECO:0000313" key="11">
    <source>
        <dbReference type="Proteomes" id="UP000005258"/>
    </source>
</evidence>
<dbReference type="Gene3D" id="3.30.590.10">
    <property type="entry name" value="Glutamine synthetase/guanido kinase, catalytic domain"/>
    <property type="match status" value="1"/>
</dbReference>
<evidence type="ECO:0000256" key="7">
    <source>
        <dbReference type="PROSITE-ProRule" id="PRU01331"/>
    </source>
</evidence>
<sequence length="476" mass="53279">MRPDDGAFVGRRAAPVAWHRMRGSLSFGWFMDSLADWLKANAITEIECLVPDLSGVARGKILPADKFVRSLTSHGLRLPEPVFTQTVTGEYPDEDITDEAMPDVWMKPDENSIRKVPWYVDATAQVLCDCYYLDGRPCDIAPRYVLRRVLQRFADKGWAPVVAPELEFFLVKINHDPDYPLEPPVGRSGRPETGRQAFGIDAVNEFDPLFEEMYDFCEAQEIDIDTLTHEAGAAQMEINFNHGNPLELADQTFLFKRTVREAAIRHKVYATFMAKPMQREPGSAMHIHQSLTDVETGRNLFVGEGGASSELLYGFIAGLQKYLPAVMPLIAPNVNSYRRLIRHSDAPINVDWGYENRTCGLRVPHSEPDARRIENRVPGADANPYLAIAASLACGYLGMMEGLTPTEPLRGSAYVRAHGLPRHLPDALSQLADCDPLVELLGERFVKVLIAVKEAEYDAYSSVISSWERECLLLNV</sequence>
<dbReference type="HOGENOM" id="CLU_017290_0_0_5"/>
<dbReference type="AlphaFoldDB" id="I3TH92"/>
<evidence type="ECO:0000256" key="3">
    <source>
        <dbReference type="ARBA" id="ARBA00022598"/>
    </source>
</evidence>
<dbReference type="SUPFAM" id="SSF54368">
    <property type="entry name" value="Glutamine synthetase, N-terminal domain"/>
    <property type="match status" value="1"/>
</dbReference>
<proteinExistence type="inferred from homology"/>
<dbReference type="SUPFAM" id="SSF55931">
    <property type="entry name" value="Glutamine synthetase/guanido kinase"/>
    <property type="match status" value="1"/>
</dbReference>
<evidence type="ECO:0000256" key="1">
    <source>
        <dbReference type="ARBA" id="ARBA00001946"/>
    </source>
</evidence>
<dbReference type="GO" id="GO:0004356">
    <property type="term" value="F:glutamine synthetase activity"/>
    <property type="evidence" value="ECO:0007669"/>
    <property type="project" value="InterPro"/>
</dbReference>
<protein>
    <submittedName>
        <fullName evidence="10">Glutamine synthetase</fullName>
    </submittedName>
</protein>
<comment type="similarity">
    <text evidence="2 7 8">Belongs to the glutamine synthetase family.</text>
</comment>
<dbReference type="eggNOG" id="COG0174">
    <property type="taxonomic scope" value="Bacteria"/>
</dbReference>
<keyword evidence="6" id="KW-0460">Magnesium</keyword>
<dbReference type="PROSITE" id="PS51987">
    <property type="entry name" value="GS_CATALYTIC"/>
    <property type="match status" value="1"/>
</dbReference>
<dbReference type="InterPro" id="IPR014746">
    <property type="entry name" value="Gln_synth/guanido_kin_cat_dom"/>
</dbReference>
<accession>I3TH92</accession>
<dbReference type="InterPro" id="IPR036651">
    <property type="entry name" value="Gln_synt_N_sf"/>
</dbReference>
<keyword evidence="3" id="KW-0436">Ligase</keyword>
<dbReference type="FunFam" id="3.30.590.10:FF:000005">
    <property type="entry name" value="Probable glutamine synthetase"/>
    <property type="match status" value="1"/>
</dbReference>
<evidence type="ECO:0000256" key="2">
    <source>
        <dbReference type="ARBA" id="ARBA00009897"/>
    </source>
</evidence>
<evidence type="ECO:0000256" key="8">
    <source>
        <dbReference type="RuleBase" id="RU000384"/>
    </source>
</evidence>
<name>I3TH92_TISMK</name>
<keyword evidence="11" id="KW-1185">Reference proteome</keyword>
<evidence type="ECO:0000256" key="5">
    <source>
        <dbReference type="ARBA" id="ARBA00022840"/>
    </source>
</evidence>
<dbReference type="PANTHER" id="PTHR43785:SF3">
    <property type="entry name" value="GS CATALYTIC DOMAIN-CONTAINING PROTEIN"/>
    <property type="match status" value="1"/>
</dbReference>
<dbReference type="Gene3D" id="3.10.20.70">
    <property type="entry name" value="Glutamine synthetase, N-terminal domain"/>
    <property type="match status" value="1"/>
</dbReference>
<evidence type="ECO:0000256" key="6">
    <source>
        <dbReference type="ARBA" id="ARBA00022842"/>
    </source>
</evidence>
<comment type="cofactor">
    <cofactor evidence="1">
        <name>Mg(2+)</name>
        <dbReference type="ChEBI" id="CHEBI:18420"/>
    </cofactor>
</comment>
<dbReference type="Pfam" id="PF00120">
    <property type="entry name" value="Gln-synt_C"/>
    <property type="match status" value="1"/>
</dbReference>
<keyword evidence="4" id="KW-0547">Nucleotide-binding</keyword>
<dbReference type="GO" id="GO:0006542">
    <property type="term" value="P:glutamine biosynthetic process"/>
    <property type="evidence" value="ECO:0007669"/>
    <property type="project" value="InterPro"/>
</dbReference>
<dbReference type="GO" id="GO:0006598">
    <property type="term" value="P:polyamine catabolic process"/>
    <property type="evidence" value="ECO:0007669"/>
    <property type="project" value="TreeGrafter"/>
</dbReference>
<dbReference type="GO" id="GO:0005524">
    <property type="term" value="F:ATP binding"/>
    <property type="evidence" value="ECO:0007669"/>
    <property type="project" value="UniProtKB-KW"/>
</dbReference>
<dbReference type="EMBL" id="CP003236">
    <property type="protein sequence ID" value="AFK52130.1"/>
    <property type="molecule type" value="Genomic_DNA"/>
</dbReference>
<gene>
    <name evidence="10" type="primary">puuA</name>
    <name evidence="10" type="ordered locus">TMO_0291</name>
</gene>
<dbReference type="SMART" id="SM01230">
    <property type="entry name" value="Gln-synt_C"/>
    <property type="match status" value="1"/>
</dbReference>
<evidence type="ECO:0000313" key="10">
    <source>
        <dbReference type="EMBL" id="AFK52130.1"/>
    </source>
</evidence>
<reference evidence="10 11" key="1">
    <citation type="journal article" date="2012" name="J. Am. Chem. Soc.">
        <title>Bacterial biosynthesis and maturation of the didemnin anti-cancer agents.</title>
        <authorList>
            <person name="Xu Y."/>
            <person name="Kersten R.D."/>
            <person name="Nam S.J."/>
            <person name="Lu L."/>
            <person name="Al-Suwailem A.M."/>
            <person name="Zheng H."/>
            <person name="Fenical W."/>
            <person name="Dorrestein P.C."/>
            <person name="Moore B.S."/>
            <person name="Qian P.Y."/>
        </authorList>
    </citation>
    <scope>NUCLEOTIDE SEQUENCE [LARGE SCALE GENOMIC DNA]</scope>
    <source>
        <strain evidence="10 11">KA081020-065</strain>
    </source>
</reference>
<dbReference type="PROSITE" id="PS00181">
    <property type="entry name" value="GLNA_ATP"/>
    <property type="match status" value="1"/>
</dbReference>
<dbReference type="Proteomes" id="UP000005258">
    <property type="component" value="Chromosome"/>
</dbReference>
<evidence type="ECO:0000259" key="9">
    <source>
        <dbReference type="PROSITE" id="PS51987"/>
    </source>
</evidence>
<dbReference type="STRING" id="1110502.TMO_0291"/>
<dbReference type="PATRIC" id="fig|1110502.3.peg.301"/>
<evidence type="ECO:0000256" key="4">
    <source>
        <dbReference type="ARBA" id="ARBA00022741"/>
    </source>
</evidence>
<dbReference type="KEGG" id="tmo:TMO_0291"/>
<keyword evidence="5" id="KW-0067">ATP-binding</keyword>
<feature type="domain" description="GS catalytic" evidence="9">
    <location>
        <begin position="142"/>
        <end position="476"/>
    </location>
</feature>
<dbReference type="InterPro" id="IPR008146">
    <property type="entry name" value="Gln_synth_cat_dom"/>
</dbReference>
<organism evidence="10 11">
    <name type="scientific">Tistrella mobilis (strain KA081020-065)</name>
    <dbReference type="NCBI Taxonomy" id="1110502"/>
    <lineage>
        <taxon>Bacteria</taxon>
        <taxon>Pseudomonadati</taxon>
        <taxon>Pseudomonadota</taxon>
        <taxon>Alphaproteobacteria</taxon>
        <taxon>Geminicoccales</taxon>
        <taxon>Geminicoccaceae</taxon>
        <taxon>Tistrella</taxon>
    </lineage>
</organism>